<dbReference type="InterPro" id="IPR004343">
    <property type="entry name" value="Plus-3_dom"/>
</dbReference>
<comment type="caution">
    <text evidence="3">The sequence shown here is derived from an EMBL/GenBank/DDBJ whole genome shotgun (WGS) entry which is preliminary data.</text>
</comment>
<sequence length="329" mass="38241">MKSLDDELLSLVESPRKRKDNSKYANEEDEEVLRRMNELEREMILWERAEKRQKVLDKEALSTIVHDGAASIPECAPTSDPFEDGYELPSSFSMPQSDAPSRETESPLNAPMPEPFREADLLFSTPTHSAPYNQPPTLFARNPTPEAYPEASLFDLERCRLSRRLILRFLKMSWFGKYIQGMWVRYPIGIGKYRILQVKALLRETVKPYQIDGTTYNRKLEDSIPFPTMQDAQIKTRIMAQLASNLEHIKHPTTKTFWRFEEWQKRVHSTRLEQLEQAQEQNQHAEVLRLDELLTEFESTYGFDKLTSLNGKVKPMHNLKKLGNLPGTP</sequence>
<dbReference type="SUPFAM" id="SSF159042">
    <property type="entry name" value="Plus3-like"/>
    <property type="match status" value="1"/>
</dbReference>
<dbReference type="Gene3D" id="3.90.70.200">
    <property type="entry name" value="Plus-3 domain"/>
    <property type="match status" value="1"/>
</dbReference>
<dbReference type="Proteomes" id="UP000772434">
    <property type="component" value="Unassembled WGS sequence"/>
</dbReference>
<gene>
    <name evidence="3" type="ORF">BDP27DRAFT_1368070</name>
</gene>
<feature type="compositionally biased region" description="Polar residues" evidence="1">
    <location>
        <begin position="90"/>
        <end position="99"/>
    </location>
</feature>
<feature type="region of interest" description="Disordered" evidence="1">
    <location>
        <begin position="71"/>
        <end position="110"/>
    </location>
</feature>
<dbReference type="AlphaFoldDB" id="A0A9P5PDS3"/>
<evidence type="ECO:0000313" key="4">
    <source>
        <dbReference type="Proteomes" id="UP000772434"/>
    </source>
</evidence>
<feature type="compositionally biased region" description="Basic and acidic residues" evidence="1">
    <location>
        <begin position="21"/>
        <end position="31"/>
    </location>
</feature>
<dbReference type="InterPro" id="IPR036128">
    <property type="entry name" value="Plus3-like_sf"/>
</dbReference>
<dbReference type="EMBL" id="JADNRY010000148">
    <property type="protein sequence ID" value="KAF9063336.1"/>
    <property type="molecule type" value="Genomic_DNA"/>
</dbReference>
<organism evidence="3 4">
    <name type="scientific">Rhodocollybia butyracea</name>
    <dbReference type="NCBI Taxonomy" id="206335"/>
    <lineage>
        <taxon>Eukaryota</taxon>
        <taxon>Fungi</taxon>
        <taxon>Dikarya</taxon>
        <taxon>Basidiomycota</taxon>
        <taxon>Agaricomycotina</taxon>
        <taxon>Agaricomycetes</taxon>
        <taxon>Agaricomycetidae</taxon>
        <taxon>Agaricales</taxon>
        <taxon>Marasmiineae</taxon>
        <taxon>Omphalotaceae</taxon>
        <taxon>Rhodocollybia</taxon>
    </lineage>
</organism>
<reference evidence="3" key="1">
    <citation type="submission" date="2020-11" db="EMBL/GenBank/DDBJ databases">
        <authorList>
            <consortium name="DOE Joint Genome Institute"/>
            <person name="Ahrendt S."/>
            <person name="Riley R."/>
            <person name="Andreopoulos W."/>
            <person name="Labutti K."/>
            <person name="Pangilinan J."/>
            <person name="Ruiz-Duenas F.J."/>
            <person name="Barrasa J.M."/>
            <person name="Sanchez-Garcia M."/>
            <person name="Camarero S."/>
            <person name="Miyauchi S."/>
            <person name="Serrano A."/>
            <person name="Linde D."/>
            <person name="Babiker R."/>
            <person name="Drula E."/>
            <person name="Ayuso-Fernandez I."/>
            <person name="Pacheco R."/>
            <person name="Padilla G."/>
            <person name="Ferreira P."/>
            <person name="Barriuso J."/>
            <person name="Kellner H."/>
            <person name="Castanera R."/>
            <person name="Alfaro M."/>
            <person name="Ramirez L."/>
            <person name="Pisabarro A.G."/>
            <person name="Kuo A."/>
            <person name="Tritt A."/>
            <person name="Lipzen A."/>
            <person name="He G."/>
            <person name="Yan M."/>
            <person name="Ng V."/>
            <person name="Cullen D."/>
            <person name="Martin F."/>
            <person name="Rosso M.-N."/>
            <person name="Henrissat B."/>
            <person name="Hibbett D."/>
            <person name="Martinez A.T."/>
            <person name="Grigoriev I.V."/>
        </authorList>
    </citation>
    <scope>NUCLEOTIDE SEQUENCE</scope>
    <source>
        <strain evidence="3">AH 40177</strain>
    </source>
</reference>
<dbReference type="OrthoDB" id="166375at2759"/>
<evidence type="ECO:0000313" key="3">
    <source>
        <dbReference type="EMBL" id="KAF9063336.1"/>
    </source>
</evidence>
<feature type="region of interest" description="Disordered" evidence="1">
    <location>
        <begin position="1"/>
        <end position="31"/>
    </location>
</feature>
<name>A0A9P5PDS3_9AGAR</name>
<feature type="domain" description="Plus3" evidence="2">
    <location>
        <begin position="155"/>
        <end position="220"/>
    </location>
</feature>
<evidence type="ECO:0000259" key="2">
    <source>
        <dbReference type="Pfam" id="PF03126"/>
    </source>
</evidence>
<accession>A0A9P5PDS3</accession>
<dbReference type="Pfam" id="PF03126">
    <property type="entry name" value="Plus-3"/>
    <property type="match status" value="1"/>
</dbReference>
<protein>
    <recommendedName>
        <fullName evidence="2">Plus3 domain-containing protein</fullName>
    </recommendedName>
</protein>
<dbReference type="GO" id="GO:0003677">
    <property type="term" value="F:DNA binding"/>
    <property type="evidence" value="ECO:0007669"/>
    <property type="project" value="InterPro"/>
</dbReference>
<proteinExistence type="predicted"/>
<keyword evidence="4" id="KW-1185">Reference proteome</keyword>
<evidence type="ECO:0000256" key="1">
    <source>
        <dbReference type="SAM" id="MobiDB-lite"/>
    </source>
</evidence>